<evidence type="ECO:0000313" key="4">
    <source>
        <dbReference type="EMBL" id="QSX31184.1"/>
    </source>
</evidence>
<dbReference type="InterPro" id="IPR011990">
    <property type="entry name" value="TPR-like_helical_dom_sf"/>
</dbReference>
<dbReference type="PANTHER" id="PTHR44227:SF3">
    <property type="entry name" value="PROTEIN O-MANNOSYL-TRANSFERASE TMTC4"/>
    <property type="match status" value="1"/>
</dbReference>
<organism evidence="4 5">
    <name type="scientific">Shewanella cyperi</name>
    <dbReference type="NCBI Taxonomy" id="2814292"/>
    <lineage>
        <taxon>Bacteria</taxon>
        <taxon>Pseudomonadati</taxon>
        <taxon>Pseudomonadota</taxon>
        <taxon>Gammaproteobacteria</taxon>
        <taxon>Alteromonadales</taxon>
        <taxon>Shewanellaceae</taxon>
        <taxon>Shewanella</taxon>
    </lineage>
</organism>
<dbReference type="Proteomes" id="UP000663281">
    <property type="component" value="Chromosome"/>
</dbReference>
<proteinExistence type="predicted"/>
<feature type="transmembrane region" description="Helical" evidence="3">
    <location>
        <begin position="190"/>
        <end position="213"/>
    </location>
</feature>
<accession>A0A974XMQ8</accession>
<keyword evidence="3" id="KW-0812">Transmembrane</keyword>
<sequence>MITSEQEIAKDHLRLPLWLVVAAVFISVFAVYFPALDAGLVFDDLAMIPGNGDHLGHWSKLPDFFVTGVWNHSNIAYADGSLYRPLWLVWELLMYQVAGEAPFGWHLSNLLLHGLNGCLLYLLLGRVGNHHDLWRLGLVLLFLLHPVASQNVAWISASTDLLLVLWLALAMLSYHDFYRHGSLPGLLLSLLCYLLAMFTKEAAIAFPVFLLMLEWQRPVQRRFPWAAAGAFALLTLGYLLLRQIILQGMLSGGQSLWLWQWSSLWRMLDYAATYARVLLWPWDLPLTRDHPPQGVGTALDYGLGLLLWLAALLSLIRVPRTRPYLALIIAALGIPLLLAFHGKGAFAVRYLYLPLFALCLLLGQLRPKTPGGKPAALLFSSVLLLLACVTHFRELPGWRTQADFARVLLKYHPSADNWNTLVQARIDAGDMAGAIEDYDKARDAVQTRSQEPAALAGSLEAIAFALAQQQNYGQSLKYYRELAGLPGFAYLGWTGAANCLWALQRLPEASDAYLSALQDKPEHLDALYNLFMLSQSLNRPQQAQWAAQAILRQNPAQVPEEISAAARRYLQRANAGR</sequence>
<dbReference type="AlphaFoldDB" id="A0A974XMQ8"/>
<keyword evidence="1" id="KW-0677">Repeat</keyword>
<feature type="transmembrane region" description="Helical" evidence="3">
    <location>
        <begin position="225"/>
        <end position="245"/>
    </location>
</feature>
<reference evidence="4 5" key="1">
    <citation type="submission" date="2021-03" db="EMBL/GenBank/DDBJ databases">
        <title>Novel species identification of genus Shewanella.</title>
        <authorList>
            <person name="Liu G."/>
            <person name="Zhang Q."/>
        </authorList>
    </citation>
    <scope>NUCLEOTIDE SEQUENCE [LARGE SCALE GENOMIC DNA]</scope>
    <source>
        <strain evidence="4 5">FJAT-53726</strain>
    </source>
</reference>
<evidence type="ECO:0000256" key="3">
    <source>
        <dbReference type="SAM" id="Phobius"/>
    </source>
</evidence>
<keyword evidence="3" id="KW-1133">Transmembrane helix</keyword>
<evidence type="ECO:0000313" key="5">
    <source>
        <dbReference type="Proteomes" id="UP000663281"/>
    </source>
</evidence>
<evidence type="ECO:0000256" key="2">
    <source>
        <dbReference type="ARBA" id="ARBA00022803"/>
    </source>
</evidence>
<dbReference type="SUPFAM" id="SSF48452">
    <property type="entry name" value="TPR-like"/>
    <property type="match status" value="1"/>
</dbReference>
<evidence type="ECO:0008006" key="6">
    <source>
        <dbReference type="Google" id="ProtNLM"/>
    </source>
</evidence>
<dbReference type="EMBL" id="CP071504">
    <property type="protein sequence ID" value="QSX31184.1"/>
    <property type="molecule type" value="Genomic_DNA"/>
</dbReference>
<feature type="transmembrane region" description="Helical" evidence="3">
    <location>
        <begin position="298"/>
        <end position="316"/>
    </location>
</feature>
<feature type="transmembrane region" description="Helical" evidence="3">
    <location>
        <begin position="103"/>
        <end position="124"/>
    </location>
</feature>
<feature type="transmembrane region" description="Helical" evidence="3">
    <location>
        <begin position="375"/>
        <end position="392"/>
    </location>
</feature>
<protein>
    <recommendedName>
        <fullName evidence="6">Tetratricopeptide repeat protein</fullName>
    </recommendedName>
</protein>
<dbReference type="Gene3D" id="1.25.40.10">
    <property type="entry name" value="Tetratricopeptide repeat domain"/>
    <property type="match status" value="2"/>
</dbReference>
<dbReference type="PANTHER" id="PTHR44227">
    <property type="match status" value="1"/>
</dbReference>
<keyword evidence="5" id="KW-1185">Reference proteome</keyword>
<feature type="transmembrane region" description="Helical" evidence="3">
    <location>
        <begin position="346"/>
        <end position="363"/>
    </location>
</feature>
<dbReference type="KEGG" id="scyp:JYB88_05970"/>
<dbReference type="InterPro" id="IPR052346">
    <property type="entry name" value="O-mannosyl-transferase_TMTC"/>
</dbReference>
<evidence type="ECO:0000256" key="1">
    <source>
        <dbReference type="ARBA" id="ARBA00022737"/>
    </source>
</evidence>
<feature type="transmembrane region" description="Helical" evidence="3">
    <location>
        <begin position="161"/>
        <end position="178"/>
    </location>
</feature>
<dbReference type="RefSeq" id="WP_207325818.1">
    <property type="nucleotide sequence ID" value="NZ_CP071504.1"/>
</dbReference>
<name>A0A974XMQ8_9GAMM</name>
<gene>
    <name evidence="4" type="ORF">JYB88_05970</name>
</gene>
<feature type="transmembrane region" description="Helical" evidence="3">
    <location>
        <begin position="15"/>
        <end position="35"/>
    </location>
</feature>
<keyword evidence="3" id="KW-0472">Membrane</keyword>
<keyword evidence="2" id="KW-0802">TPR repeat</keyword>
<feature type="transmembrane region" description="Helical" evidence="3">
    <location>
        <begin position="323"/>
        <end position="340"/>
    </location>
</feature>